<dbReference type="Proteomes" id="UP000092213">
    <property type="component" value="Chromosome"/>
</dbReference>
<dbReference type="InterPro" id="IPR023401">
    <property type="entry name" value="ODC_N"/>
</dbReference>
<dbReference type="PANTHER" id="PTHR13812">
    <property type="entry name" value="KETIMINE REDUCTASE MU-CRYSTALLIN"/>
    <property type="match status" value="1"/>
</dbReference>
<dbReference type="RefSeq" id="WP_066349648.1">
    <property type="nucleotide sequence ID" value="NZ_CBCSFJ010000007.1"/>
</dbReference>
<protein>
    <submittedName>
        <fullName evidence="3">Ornithine cyclodeaminase</fullName>
    </submittedName>
</protein>
<organism evidence="3 5">
    <name type="scientific">Bordetella bronchialis</name>
    <dbReference type="NCBI Taxonomy" id="463025"/>
    <lineage>
        <taxon>Bacteria</taxon>
        <taxon>Pseudomonadati</taxon>
        <taxon>Pseudomonadota</taxon>
        <taxon>Betaproteobacteria</taxon>
        <taxon>Burkholderiales</taxon>
        <taxon>Alcaligenaceae</taxon>
        <taxon>Bordetella</taxon>
    </lineage>
</organism>
<evidence type="ECO:0000313" key="2">
    <source>
        <dbReference type="EMBL" id="ANN67035.1"/>
    </source>
</evidence>
<dbReference type="STRING" id="463025.BAU08_12870"/>
<reference evidence="4 5" key="1">
    <citation type="submission" date="2016-06" db="EMBL/GenBank/DDBJ databases">
        <title>Complete genome sequences of Bordetella bronchialis and Bordetella flabilis.</title>
        <authorList>
            <person name="LiPuma J.J."/>
            <person name="Spilker T."/>
        </authorList>
    </citation>
    <scope>NUCLEOTIDE SEQUENCE [LARGE SCALE GENOMIC DNA]</scope>
    <source>
        <strain evidence="3 5">AU17976</strain>
        <strain evidence="2 4">AU3182</strain>
    </source>
</reference>
<evidence type="ECO:0000313" key="4">
    <source>
        <dbReference type="Proteomes" id="UP000091897"/>
    </source>
</evidence>
<dbReference type="KEGG" id="bbro:BAU06_12675"/>
<dbReference type="Gene3D" id="3.30.1780.10">
    <property type="entry name" value="ornithine cyclodeaminase, domain 1"/>
    <property type="match status" value="1"/>
</dbReference>
<dbReference type="PIRSF" id="PIRSF001439">
    <property type="entry name" value="CryM"/>
    <property type="match status" value="1"/>
</dbReference>
<name>A0A193FH95_9BORD</name>
<dbReference type="SUPFAM" id="SSF51735">
    <property type="entry name" value="NAD(P)-binding Rossmann-fold domains"/>
    <property type="match status" value="1"/>
</dbReference>
<dbReference type="OrthoDB" id="5293744at2"/>
<dbReference type="EMBL" id="CP016171">
    <property type="protein sequence ID" value="ANN72112.1"/>
    <property type="molecule type" value="Genomic_DNA"/>
</dbReference>
<keyword evidence="4" id="KW-1185">Reference proteome</keyword>
<dbReference type="FunFam" id="3.40.50.720:FF:000311">
    <property type="entry name" value="Ornithine cyclodeaminase"/>
    <property type="match status" value="1"/>
</dbReference>
<dbReference type="Gene3D" id="3.40.50.720">
    <property type="entry name" value="NAD(P)-binding Rossmann-like Domain"/>
    <property type="match status" value="1"/>
</dbReference>
<dbReference type="InterPro" id="IPR003462">
    <property type="entry name" value="ODC_Mu_crystall"/>
</dbReference>
<dbReference type="GO" id="GO:0016491">
    <property type="term" value="F:oxidoreductase activity"/>
    <property type="evidence" value="ECO:0007669"/>
    <property type="project" value="UniProtKB-ARBA"/>
</dbReference>
<dbReference type="GO" id="GO:0019752">
    <property type="term" value="P:carboxylic acid metabolic process"/>
    <property type="evidence" value="ECO:0007669"/>
    <property type="project" value="UniProtKB-ARBA"/>
</dbReference>
<dbReference type="PANTHER" id="PTHR13812:SF19">
    <property type="entry name" value="KETIMINE REDUCTASE MU-CRYSTALLIN"/>
    <property type="match status" value="1"/>
</dbReference>
<evidence type="ECO:0000313" key="5">
    <source>
        <dbReference type="Proteomes" id="UP000092213"/>
    </source>
</evidence>
<evidence type="ECO:0000313" key="3">
    <source>
        <dbReference type="EMBL" id="ANN72112.1"/>
    </source>
</evidence>
<dbReference type="NCBIfam" id="NF004793">
    <property type="entry name" value="PRK06141.1"/>
    <property type="match status" value="1"/>
</dbReference>
<evidence type="ECO:0000256" key="1">
    <source>
        <dbReference type="ARBA" id="ARBA00008903"/>
    </source>
</evidence>
<dbReference type="AlphaFoldDB" id="A0A193FH95"/>
<proteinExistence type="inferred from homology"/>
<comment type="similarity">
    <text evidence="1">Belongs to the ornithine cyclodeaminase/mu-crystallin family.</text>
</comment>
<dbReference type="InterPro" id="IPR036291">
    <property type="entry name" value="NAD(P)-bd_dom_sf"/>
</dbReference>
<gene>
    <name evidence="2" type="ORF">BAU06_12675</name>
    <name evidence="3" type="ORF">BAU08_12870</name>
</gene>
<accession>A0A193FH95</accession>
<dbReference type="GO" id="GO:0005737">
    <property type="term" value="C:cytoplasm"/>
    <property type="evidence" value="ECO:0007669"/>
    <property type="project" value="TreeGrafter"/>
</dbReference>
<dbReference type="Proteomes" id="UP000091897">
    <property type="component" value="Chromosome"/>
</dbReference>
<dbReference type="EMBL" id="CP016170">
    <property type="protein sequence ID" value="ANN67035.1"/>
    <property type="molecule type" value="Genomic_DNA"/>
</dbReference>
<sequence>MQIFDSATTAARLPFDRLIPALEKMFVQGCTVPRRHNHILHDTDGAKDSLLIMPAWQDDYLGIKHVTIYPGNGSRGLPGLHSTYTLYNAVNGVPLALIDGDQITVRRTAAASALAASFLARQDARKLLVVGAGNVATALAPAYAAVRDIRQVRVWDRYPEKAATLAAALATQGFDAAAAPDLDAAVREADIVTCATLSQEPLVRRACLRPGTHVDLIGGFQPFMRESDDATFADTSVFVDTEEALDKAGDLLSPIAAGVFRRDGVLATLEALCRRAHPGRRAADEITVYKAVGAASEDLAAAMLVYAGD</sequence>
<dbReference type="Pfam" id="PF02423">
    <property type="entry name" value="OCD_Mu_crystall"/>
    <property type="match status" value="1"/>
</dbReference>